<name>A0ABD3NAJ5_9STRA</name>
<reference evidence="2 3" key="1">
    <citation type="submission" date="2024-10" db="EMBL/GenBank/DDBJ databases">
        <title>Updated reference genomes for cyclostephanoid diatoms.</title>
        <authorList>
            <person name="Roberts W.R."/>
            <person name="Alverson A.J."/>
        </authorList>
    </citation>
    <scope>NUCLEOTIDE SEQUENCE [LARGE SCALE GENOMIC DNA]</scope>
    <source>
        <strain evidence="2 3">AJA232-27</strain>
    </source>
</reference>
<dbReference type="InterPro" id="IPR000210">
    <property type="entry name" value="BTB/POZ_dom"/>
</dbReference>
<gene>
    <name evidence="2" type="ORF">ACHAWU_005565</name>
</gene>
<dbReference type="SMART" id="SM00225">
    <property type="entry name" value="BTB"/>
    <property type="match status" value="1"/>
</dbReference>
<dbReference type="Gene3D" id="3.30.710.10">
    <property type="entry name" value="Potassium Channel Kv1.1, Chain A"/>
    <property type="match status" value="1"/>
</dbReference>
<protein>
    <recommendedName>
        <fullName evidence="1">BTB domain-containing protein</fullName>
    </recommendedName>
</protein>
<dbReference type="InterPro" id="IPR011333">
    <property type="entry name" value="SKP1/BTB/POZ_sf"/>
</dbReference>
<evidence type="ECO:0000259" key="1">
    <source>
        <dbReference type="PROSITE" id="PS50097"/>
    </source>
</evidence>
<dbReference type="PROSITE" id="PS50097">
    <property type="entry name" value="BTB"/>
    <property type="match status" value="1"/>
</dbReference>
<keyword evidence="3" id="KW-1185">Reference proteome</keyword>
<dbReference type="Pfam" id="PF00651">
    <property type="entry name" value="BTB"/>
    <property type="match status" value="1"/>
</dbReference>
<proteinExistence type="predicted"/>
<comment type="caution">
    <text evidence="2">The sequence shown here is derived from an EMBL/GenBank/DDBJ whole genome shotgun (WGS) entry which is preliminary data.</text>
</comment>
<organism evidence="2 3">
    <name type="scientific">Discostella pseudostelligera</name>
    <dbReference type="NCBI Taxonomy" id="259834"/>
    <lineage>
        <taxon>Eukaryota</taxon>
        <taxon>Sar</taxon>
        <taxon>Stramenopiles</taxon>
        <taxon>Ochrophyta</taxon>
        <taxon>Bacillariophyta</taxon>
        <taxon>Coscinodiscophyceae</taxon>
        <taxon>Thalassiosirophycidae</taxon>
        <taxon>Stephanodiscales</taxon>
        <taxon>Stephanodiscaceae</taxon>
        <taxon>Discostella</taxon>
    </lineage>
</organism>
<dbReference type="CDD" id="cd14733">
    <property type="entry name" value="BACK"/>
    <property type="match status" value="1"/>
</dbReference>
<evidence type="ECO:0000313" key="3">
    <source>
        <dbReference type="Proteomes" id="UP001530293"/>
    </source>
</evidence>
<evidence type="ECO:0000313" key="2">
    <source>
        <dbReference type="EMBL" id="KAL3772388.1"/>
    </source>
</evidence>
<sequence length="384" mass="43006">MSADSIHSKSIHVGTPPSGFQDWERTHLFFHDFAALKPGGVVDDDHLSLGRPFQVELWPFGDDDDAESDEFAIYLTSWSNDNAQIEFCFAIKDANDNTAESSPTASVRIKPGRTEGYTFSRETALNNLVNGALVIEVKIKLSTHPARPYIPENPSRCRTIEALFTDDEFTDVVFEVERIQANGKPRKPACFKAHSLILSMVSPLLAEMCKSESTVRIPNATPKAFHSLLSYIYGVELPYCRMDASHIKDIIEAANRYDVINLKLEAEARYVSAINITVENMMEHLHFADSINCDLLKECVMDFIVQNKNEIFAKKTLLGVPEGLINDLLAAMMRSGKESEANEGADENYNAMCISTLRRRADWLGYDVDGSRETLISTLAPRRD</sequence>
<dbReference type="Gene3D" id="1.25.40.420">
    <property type="match status" value="1"/>
</dbReference>
<dbReference type="EMBL" id="JALLBG020000011">
    <property type="protein sequence ID" value="KAL3772388.1"/>
    <property type="molecule type" value="Genomic_DNA"/>
</dbReference>
<accession>A0ABD3NAJ5</accession>
<dbReference type="Proteomes" id="UP001530293">
    <property type="component" value="Unassembled WGS sequence"/>
</dbReference>
<dbReference type="PANTHER" id="PTHR24413">
    <property type="entry name" value="SPECKLE-TYPE POZ PROTEIN"/>
    <property type="match status" value="1"/>
</dbReference>
<feature type="domain" description="BTB" evidence="1">
    <location>
        <begin position="170"/>
        <end position="241"/>
    </location>
</feature>
<dbReference type="SUPFAM" id="SSF54695">
    <property type="entry name" value="POZ domain"/>
    <property type="match status" value="1"/>
</dbReference>
<dbReference type="AlphaFoldDB" id="A0ABD3NAJ5"/>